<evidence type="ECO:0000256" key="3">
    <source>
        <dbReference type="ARBA" id="ARBA00022917"/>
    </source>
</evidence>
<evidence type="ECO:0000313" key="7">
    <source>
        <dbReference type="Proteomes" id="UP001159428"/>
    </source>
</evidence>
<dbReference type="SUPFAM" id="SSF88723">
    <property type="entry name" value="PIN domain-like"/>
    <property type="match status" value="1"/>
</dbReference>
<dbReference type="PANTHER" id="PTHR13242:SF0">
    <property type="entry name" value="EUKARYOTIC TRANSLATION INITIATION FACTOR 3 SUBUNIT L"/>
    <property type="match status" value="1"/>
</dbReference>
<sequence>MGVRGLTSYLVRSEESAPYLRRLIKLRDTKLIIDGDNLCNYLYKENGFDCRCGGQYEEFYKKVLLFFEALKSKGVESFVVLDGAYDRSDKKLETRKERTQERIEKADRLFRNETSADGDEYFLLPLLAKFVFVEVLRDHLIKFAVSDCEADHDIASLAKDWACPVLSDDSDFFIFDVKGGFIPLSSFDVDQSTARIFYRSDVARYFGIREELLPLLASLLGNDYVSREALKPFNRTICNFPSDGLSGKEVRFSGVKYFLSQLPNSISETQAFECVLGSIESSESRERLEKAVEYSLQEYAITKSNLFDYLRNGVVCSLLRTQSNLELDEEVLRRFREGKFSTDCMSSLTAGKVFLRVQVEDCERRSSNQCSMALRQLMYGILSDGGRNMKRIEEWDREGFALMNTDVKPYNDKIPSISSILIDPHGRLTMFLDALDSDSAYIKSLPKELALVASSLRFLHRNSQPPLENSHLHALLCSCVKLEDGSWKHYLEHPTKAFSQPFDERAAQSFCQWQCVLRDAIHLNFVLLEPVQTPCIRKVFNGKLVHCLQRELTTGSKPESLMSPSSLARYQELCTAITVDQEEKGSIDPQSYPHMPEEIRSFIHFFHKHVTNQNLSGIQSIYEKKFNKLTKRYFEKSPWPEPDYVASLVDGDQVFLILYKELYYRHIYNKLKPTLEHHFESYFNYCDLFNYILNTDEPVPLSLPDQWLWDIIDEFIYQFQAFSQYRSKLLKKGKDEVEILRENTKIWNVHSVLNVLYSLVEKSKINHQLERYNQGGDPDSVAGEFGIHPLYKMLGYFSLISLLRLHSLLGDYFQAFKVLENVELNKKSLYSRVPACQITTYYYVGFAYLMMKRYQDAIRSFCNILLYIQRTNDIFQTISYQNEQIMKKKDQMYVLLAICLTLYPQRLDEHVHSQLREKNADRLQQLQRGNLQTFEELFSYACPKFISPVPPNFDAPPANFNREPFNLQLKVFMNEVLQQSPILVIRSYLKLYTTMPIAKLAAFLDMDESQIRTQLLCFKHKQRNLVWTKGTDALEGELQSSSEVDFYIDQDMIHIADTKVERRYGDFFIKQIHKFEEVTRKIQAFSNT</sequence>
<keyword evidence="7" id="KW-1185">Reference proteome</keyword>
<feature type="domain" description="PCI" evidence="5">
    <location>
        <begin position="856"/>
        <end position="1062"/>
    </location>
</feature>
<keyword evidence="3 4" id="KW-0648">Protein biosynthesis</keyword>
<dbReference type="GO" id="GO:0001732">
    <property type="term" value="P:formation of cytoplasmic translation initiation complex"/>
    <property type="evidence" value="ECO:0007669"/>
    <property type="project" value="UniProtKB-UniRule"/>
</dbReference>
<protein>
    <recommendedName>
        <fullName evidence="4">Eukaryotic translation initiation factor 3 subunit L</fullName>
        <shortName evidence="4">eIF3l</shortName>
    </recommendedName>
</protein>
<reference evidence="6 7" key="1">
    <citation type="submission" date="2022-05" db="EMBL/GenBank/DDBJ databases">
        <authorList>
            <consortium name="Genoscope - CEA"/>
            <person name="William W."/>
        </authorList>
    </citation>
    <scope>NUCLEOTIDE SEQUENCE [LARGE SCALE GENOMIC DNA]</scope>
</reference>
<dbReference type="AlphaFoldDB" id="A0AAU9W6D8"/>
<dbReference type="HAMAP" id="MF_03011">
    <property type="entry name" value="eIF3l"/>
    <property type="match status" value="1"/>
</dbReference>
<evidence type="ECO:0000256" key="4">
    <source>
        <dbReference type="HAMAP-Rule" id="MF_03011"/>
    </source>
</evidence>
<keyword evidence="1 4" id="KW-0963">Cytoplasm</keyword>
<comment type="subunit">
    <text evidence="4">Component of the eukaryotic translation initiation factor 3 (eIF-3) complex.</text>
</comment>
<dbReference type="GO" id="GO:0003743">
    <property type="term" value="F:translation initiation factor activity"/>
    <property type="evidence" value="ECO:0007669"/>
    <property type="project" value="UniProtKB-UniRule"/>
</dbReference>
<dbReference type="EMBL" id="CALNXJ010000010">
    <property type="protein sequence ID" value="CAH3105864.1"/>
    <property type="molecule type" value="Genomic_DNA"/>
</dbReference>
<dbReference type="Gene3D" id="3.40.50.1010">
    <property type="entry name" value="5'-nuclease"/>
    <property type="match status" value="1"/>
</dbReference>
<dbReference type="PANTHER" id="PTHR13242">
    <property type="entry name" value="EUKARYOTIC TRANSLATION INITIATION FACTOR 3"/>
    <property type="match status" value="1"/>
</dbReference>
<comment type="function">
    <text evidence="4">Component of the eukaryotic translation initiation factor 3 (eIF-3) complex, which is involved in protein synthesis of a specialized repertoire of mRNAs and, together with other initiation factors, stimulates binding of mRNA and methionyl-tRNAi to the 40S ribosome. The eIF-3 complex specifically targets and initiates translation of a subset of mRNAs involved in cell proliferation.</text>
</comment>
<name>A0AAU9W6D8_9CNID</name>
<dbReference type="GO" id="GO:0005852">
    <property type="term" value="C:eukaryotic translation initiation factor 3 complex"/>
    <property type="evidence" value="ECO:0007669"/>
    <property type="project" value="UniProtKB-UniRule"/>
</dbReference>
<dbReference type="InterPro" id="IPR019382">
    <property type="entry name" value="eIF3l"/>
</dbReference>
<evidence type="ECO:0000256" key="2">
    <source>
        <dbReference type="ARBA" id="ARBA00022540"/>
    </source>
</evidence>
<gene>
    <name evidence="6" type="ORF">PMEA_00002034</name>
</gene>
<comment type="similarity">
    <text evidence="4">Belongs to the eIF-3 subunit L family.</text>
</comment>
<dbReference type="GO" id="GO:0033290">
    <property type="term" value="C:eukaryotic 48S preinitiation complex"/>
    <property type="evidence" value="ECO:0007669"/>
    <property type="project" value="UniProtKB-UniRule"/>
</dbReference>
<dbReference type="Pfam" id="PF10255">
    <property type="entry name" value="Paf67"/>
    <property type="match status" value="1"/>
</dbReference>
<evidence type="ECO:0000256" key="1">
    <source>
        <dbReference type="ARBA" id="ARBA00022490"/>
    </source>
</evidence>
<comment type="subcellular location">
    <subcellularLocation>
        <location evidence="4">Cytoplasm</location>
    </subcellularLocation>
</comment>
<evidence type="ECO:0000259" key="5">
    <source>
        <dbReference type="PROSITE" id="PS50250"/>
    </source>
</evidence>
<keyword evidence="2 4" id="KW-0396">Initiation factor</keyword>
<dbReference type="GO" id="GO:0016282">
    <property type="term" value="C:eukaryotic 43S preinitiation complex"/>
    <property type="evidence" value="ECO:0007669"/>
    <property type="project" value="UniProtKB-UniRule"/>
</dbReference>
<dbReference type="InterPro" id="IPR000717">
    <property type="entry name" value="PCI_dom"/>
</dbReference>
<proteinExistence type="inferred from homology"/>
<dbReference type="InterPro" id="IPR029060">
    <property type="entry name" value="PIN-like_dom_sf"/>
</dbReference>
<accession>A0AAU9W6D8</accession>
<dbReference type="InterPro" id="IPR039436">
    <property type="entry name" value="Asteroid_dom"/>
</dbReference>
<comment type="caution">
    <text evidence="6">The sequence shown here is derived from an EMBL/GenBank/DDBJ whole genome shotgun (WGS) entry which is preliminary data.</text>
</comment>
<dbReference type="PROSITE" id="PS50250">
    <property type="entry name" value="PCI"/>
    <property type="match status" value="1"/>
</dbReference>
<dbReference type="Proteomes" id="UP001159428">
    <property type="component" value="Unassembled WGS sequence"/>
</dbReference>
<dbReference type="Pfam" id="PF12813">
    <property type="entry name" value="XPG_I_2"/>
    <property type="match status" value="1"/>
</dbReference>
<evidence type="ECO:0000313" key="6">
    <source>
        <dbReference type="EMBL" id="CAH3105864.1"/>
    </source>
</evidence>
<organism evidence="6 7">
    <name type="scientific">Pocillopora meandrina</name>
    <dbReference type="NCBI Taxonomy" id="46732"/>
    <lineage>
        <taxon>Eukaryota</taxon>
        <taxon>Metazoa</taxon>
        <taxon>Cnidaria</taxon>
        <taxon>Anthozoa</taxon>
        <taxon>Hexacorallia</taxon>
        <taxon>Scleractinia</taxon>
        <taxon>Astrocoeniina</taxon>
        <taxon>Pocilloporidae</taxon>
        <taxon>Pocillopora</taxon>
    </lineage>
</organism>